<sequence length="231" mass="23794">MKRIALILSGCGVYDGTEITEAAGLLIALSQSGHQVKCFAPDRPQSDVVDHATGDKDDTRRNILAESARIARGTIEPLEALREAAFDAVAFPGGFGAAKNLLPFASDGQAARLAPDVAAVARDFIAAGKPLLALCAAPLVLGAAARDAGILGARITFGHLAEGKDLADAIEAWGQVHVEKAVDEPCVDTVNRFVSVPAYMYGAATPAQVFSACQAGVTALDELLGTTEPAA</sequence>
<dbReference type="Proteomes" id="UP000645257">
    <property type="component" value="Unassembled WGS sequence"/>
</dbReference>
<keyword evidence="2" id="KW-1185">Reference proteome</keyword>
<comment type="caution">
    <text evidence="1">The sequence shown here is derived from an EMBL/GenBank/DDBJ whole genome shotgun (WGS) entry which is preliminary data.</text>
</comment>
<dbReference type="Gene3D" id="3.40.50.880">
    <property type="match status" value="1"/>
</dbReference>
<proteinExistence type="predicted"/>
<reference evidence="1" key="2">
    <citation type="submission" date="2020-09" db="EMBL/GenBank/DDBJ databases">
        <authorList>
            <person name="Sun Q."/>
            <person name="Kim S."/>
        </authorList>
    </citation>
    <scope>NUCLEOTIDE SEQUENCE</scope>
    <source>
        <strain evidence="1">KCTC 32182</strain>
    </source>
</reference>
<dbReference type="PANTHER" id="PTHR10224:SF12">
    <property type="entry name" value="GLYOXALASE ELBB"/>
    <property type="match status" value="1"/>
</dbReference>
<dbReference type="RefSeq" id="WP_189535374.1">
    <property type="nucleotide sequence ID" value="NZ_BMYX01000017.1"/>
</dbReference>
<reference evidence="1" key="1">
    <citation type="journal article" date="2014" name="Int. J. Syst. Evol. Microbiol.">
        <title>Complete genome sequence of Corynebacterium casei LMG S-19264T (=DSM 44701T), isolated from a smear-ripened cheese.</title>
        <authorList>
            <consortium name="US DOE Joint Genome Institute (JGI-PGF)"/>
            <person name="Walter F."/>
            <person name="Albersmeier A."/>
            <person name="Kalinowski J."/>
            <person name="Ruckert C."/>
        </authorList>
    </citation>
    <scope>NUCLEOTIDE SEQUENCE</scope>
    <source>
        <strain evidence="1">KCTC 32182</strain>
    </source>
</reference>
<protein>
    <submittedName>
        <fullName evidence="1">Glyoxalase</fullName>
    </submittedName>
</protein>
<evidence type="ECO:0000313" key="2">
    <source>
        <dbReference type="Proteomes" id="UP000645257"/>
    </source>
</evidence>
<dbReference type="SUPFAM" id="SSF52317">
    <property type="entry name" value="Class I glutamine amidotransferase-like"/>
    <property type="match status" value="1"/>
</dbReference>
<dbReference type="EMBL" id="BMYX01000017">
    <property type="protein sequence ID" value="GGY22545.1"/>
    <property type="molecule type" value="Genomic_DNA"/>
</dbReference>
<accession>A0A918UB70</accession>
<dbReference type="InterPro" id="IPR029062">
    <property type="entry name" value="Class_I_gatase-like"/>
</dbReference>
<name>A0A918UB70_9NEIS</name>
<dbReference type="PANTHER" id="PTHR10224">
    <property type="entry name" value="ES1 PROTEIN HOMOLOG, MITOCHONDRIAL"/>
    <property type="match status" value="1"/>
</dbReference>
<dbReference type="AlphaFoldDB" id="A0A918UB70"/>
<evidence type="ECO:0000313" key="1">
    <source>
        <dbReference type="EMBL" id="GGY22545.1"/>
    </source>
</evidence>
<gene>
    <name evidence="1" type="ORF">GCM10011289_27980</name>
</gene>
<dbReference type="NCBIfam" id="NF008747">
    <property type="entry name" value="PRK11780.1"/>
    <property type="match status" value="1"/>
</dbReference>
<organism evidence="1 2">
    <name type="scientific">Paludibacterium paludis</name>
    <dbReference type="NCBI Taxonomy" id="1225769"/>
    <lineage>
        <taxon>Bacteria</taxon>
        <taxon>Pseudomonadati</taxon>
        <taxon>Pseudomonadota</taxon>
        <taxon>Betaproteobacteria</taxon>
        <taxon>Neisseriales</taxon>
        <taxon>Chromobacteriaceae</taxon>
        <taxon>Paludibacterium</taxon>
    </lineage>
</organism>